<proteinExistence type="predicted"/>
<feature type="signal peptide" evidence="1">
    <location>
        <begin position="1"/>
        <end position="25"/>
    </location>
</feature>
<keyword evidence="3" id="KW-1185">Reference proteome</keyword>
<evidence type="ECO:0000313" key="3">
    <source>
        <dbReference type="Proteomes" id="UP000583752"/>
    </source>
</evidence>
<keyword evidence="1" id="KW-0732">Signal</keyword>
<name>A0A848HSY2_9BURK</name>
<reference evidence="2 3" key="1">
    <citation type="submission" date="2020-04" db="EMBL/GenBank/DDBJ databases">
        <title>Massilia sp. RP-1-19 isolated from soil.</title>
        <authorList>
            <person name="Dahal R.H."/>
        </authorList>
    </citation>
    <scope>NUCLEOTIDE SEQUENCE [LARGE SCALE GENOMIC DNA]</scope>
    <source>
        <strain evidence="2 3">RP-1-19</strain>
    </source>
</reference>
<accession>A0A848HSY2</accession>
<organism evidence="2 3">
    <name type="scientific">Massilia polaris</name>
    <dbReference type="NCBI Taxonomy" id="2728846"/>
    <lineage>
        <taxon>Bacteria</taxon>
        <taxon>Pseudomonadati</taxon>
        <taxon>Pseudomonadota</taxon>
        <taxon>Betaproteobacteria</taxon>
        <taxon>Burkholderiales</taxon>
        <taxon>Oxalobacteraceae</taxon>
        <taxon>Telluria group</taxon>
        <taxon>Massilia</taxon>
    </lineage>
</organism>
<dbReference type="RefSeq" id="WP_169466091.1">
    <property type="nucleotide sequence ID" value="NZ_JABBGG010000006.1"/>
</dbReference>
<protein>
    <recommendedName>
        <fullName evidence="4">Chalcone isomerase domain-containing protein</fullName>
    </recommendedName>
</protein>
<feature type="chain" id="PRO_5032511282" description="Chalcone isomerase domain-containing protein" evidence="1">
    <location>
        <begin position="26"/>
        <end position="204"/>
    </location>
</feature>
<evidence type="ECO:0000313" key="2">
    <source>
        <dbReference type="EMBL" id="NML61788.1"/>
    </source>
</evidence>
<sequence length="204" mass="22594">MPTLSPSLLRLFSTALLAFPAYAGAAPATDGIGWQWGECARPQFTAVMVALDKGFGGYAIEVAGEGYWIAMTERATFVLQVADTREAIARIKISRPPVAEFDEQAGWRERWLQDVAARSAVTMERRMLAGGVELLSMTKGTLAGKFVGVSLIVDRQRKIFAELDWRRIERYASPADVSEMQETVWRQLLPCAFPAVEPALVKRN</sequence>
<evidence type="ECO:0000256" key="1">
    <source>
        <dbReference type="SAM" id="SignalP"/>
    </source>
</evidence>
<dbReference type="EMBL" id="JABBGG010000006">
    <property type="protein sequence ID" value="NML61788.1"/>
    <property type="molecule type" value="Genomic_DNA"/>
</dbReference>
<evidence type="ECO:0008006" key="4">
    <source>
        <dbReference type="Google" id="ProtNLM"/>
    </source>
</evidence>
<dbReference type="AlphaFoldDB" id="A0A848HSY2"/>
<dbReference type="Proteomes" id="UP000583752">
    <property type="component" value="Unassembled WGS sequence"/>
</dbReference>
<comment type="caution">
    <text evidence="2">The sequence shown here is derived from an EMBL/GenBank/DDBJ whole genome shotgun (WGS) entry which is preliminary data.</text>
</comment>
<gene>
    <name evidence="2" type="ORF">HHL21_11990</name>
</gene>